<gene>
    <name evidence="2" type="ORF">ElyMa_006950100</name>
</gene>
<keyword evidence="3" id="KW-1185">Reference proteome</keyword>
<evidence type="ECO:0000313" key="2">
    <source>
        <dbReference type="EMBL" id="GFS22401.1"/>
    </source>
</evidence>
<evidence type="ECO:0000256" key="1">
    <source>
        <dbReference type="SAM" id="MobiDB-lite"/>
    </source>
</evidence>
<dbReference type="EMBL" id="BMAT01013897">
    <property type="protein sequence ID" value="GFS22401.1"/>
    <property type="molecule type" value="Genomic_DNA"/>
</dbReference>
<comment type="caution">
    <text evidence="2">The sequence shown here is derived from an EMBL/GenBank/DDBJ whole genome shotgun (WGS) entry which is preliminary data.</text>
</comment>
<dbReference type="Proteomes" id="UP000762676">
    <property type="component" value="Unassembled WGS sequence"/>
</dbReference>
<name>A0AAV4JP86_9GAST</name>
<feature type="compositionally biased region" description="Basic and acidic residues" evidence="1">
    <location>
        <begin position="94"/>
        <end position="104"/>
    </location>
</feature>
<dbReference type="AlphaFoldDB" id="A0AAV4JP86"/>
<accession>A0AAV4JP86</accession>
<reference evidence="2 3" key="1">
    <citation type="journal article" date="2021" name="Elife">
        <title>Chloroplast acquisition without the gene transfer in kleptoplastic sea slugs, Plakobranchus ocellatus.</title>
        <authorList>
            <person name="Maeda T."/>
            <person name="Takahashi S."/>
            <person name="Yoshida T."/>
            <person name="Shimamura S."/>
            <person name="Takaki Y."/>
            <person name="Nagai Y."/>
            <person name="Toyoda A."/>
            <person name="Suzuki Y."/>
            <person name="Arimoto A."/>
            <person name="Ishii H."/>
            <person name="Satoh N."/>
            <person name="Nishiyama T."/>
            <person name="Hasebe M."/>
            <person name="Maruyama T."/>
            <person name="Minagawa J."/>
            <person name="Obokata J."/>
            <person name="Shigenobu S."/>
        </authorList>
    </citation>
    <scope>NUCLEOTIDE SEQUENCE [LARGE SCALE GENOMIC DNA]</scope>
</reference>
<organism evidence="2 3">
    <name type="scientific">Elysia marginata</name>
    <dbReference type="NCBI Taxonomy" id="1093978"/>
    <lineage>
        <taxon>Eukaryota</taxon>
        <taxon>Metazoa</taxon>
        <taxon>Spiralia</taxon>
        <taxon>Lophotrochozoa</taxon>
        <taxon>Mollusca</taxon>
        <taxon>Gastropoda</taxon>
        <taxon>Heterobranchia</taxon>
        <taxon>Euthyneura</taxon>
        <taxon>Panpulmonata</taxon>
        <taxon>Sacoglossa</taxon>
        <taxon>Placobranchoidea</taxon>
        <taxon>Plakobranchidae</taxon>
        <taxon>Elysia</taxon>
    </lineage>
</organism>
<protein>
    <submittedName>
        <fullName evidence="2">Uncharacterized protein</fullName>
    </submittedName>
</protein>
<evidence type="ECO:0000313" key="3">
    <source>
        <dbReference type="Proteomes" id="UP000762676"/>
    </source>
</evidence>
<proteinExistence type="predicted"/>
<sequence>MTVVLLVRAPGSRGVPWGTKYSSSTRLLSSLAPTLQYRRRSLESYYKPYHVGRVLHTLKNPHQTVVVKQAGVLRTNITSPGPGRPRSLELQSCSRRERSARSGDIRGERSLSACRYHVQLVC</sequence>
<feature type="region of interest" description="Disordered" evidence="1">
    <location>
        <begin position="76"/>
        <end position="104"/>
    </location>
</feature>